<sequence length="270" mass="29409">MARPLQHNTDSCGLSVCNGSFSRAQPTETATRLGCLVSQGGPLGGQPMMESHTAARRSRGGAGLQLATQPIWERGRARGCRRRRGGSGGQRARIRVAEAPGRARRAGKGGCRRKTGRQRRGRLGDGKDAADEGAGLRSACRCRDAEPSRCISLPVSRRRLRDPAILSGVTADHFLFWKSAARQPRVSAGFWQSVLTGCVLNHQCPAHIYIPDRPSASPFNPFLPSPTISYWCRLNFALSAVSRYRAPRPSPLSPTLPPVHHHVGQRRKGR</sequence>
<feature type="region of interest" description="Disordered" evidence="1">
    <location>
        <begin position="248"/>
        <end position="270"/>
    </location>
</feature>
<accession>A0A165U6W5</accession>
<feature type="compositionally biased region" description="Basic residues" evidence="1">
    <location>
        <begin position="102"/>
        <end position="121"/>
    </location>
</feature>
<feature type="region of interest" description="Disordered" evidence="1">
    <location>
        <begin position="98"/>
        <end position="132"/>
    </location>
</feature>
<name>A0A165U6W5_9APHY</name>
<dbReference type="Proteomes" id="UP000076727">
    <property type="component" value="Unassembled WGS sequence"/>
</dbReference>
<reference evidence="2 3" key="1">
    <citation type="journal article" date="2016" name="Mol. Biol. Evol.">
        <title>Comparative Genomics of Early-Diverging Mushroom-Forming Fungi Provides Insights into the Origins of Lignocellulose Decay Capabilities.</title>
        <authorList>
            <person name="Nagy L.G."/>
            <person name="Riley R."/>
            <person name="Tritt A."/>
            <person name="Adam C."/>
            <person name="Daum C."/>
            <person name="Floudas D."/>
            <person name="Sun H."/>
            <person name="Yadav J.S."/>
            <person name="Pangilinan J."/>
            <person name="Larsson K.H."/>
            <person name="Matsuura K."/>
            <person name="Barry K."/>
            <person name="Labutti K."/>
            <person name="Kuo R."/>
            <person name="Ohm R.A."/>
            <person name="Bhattacharya S.S."/>
            <person name="Shirouzu T."/>
            <person name="Yoshinaga Y."/>
            <person name="Martin F.M."/>
            <person name="Grigoriev I.V."/>
            <person name="Hibbett D.S."/>
        </authorList>
    </citation>
    <scope>NUCLEOTIDE SEQUENCE [LARGE SCALE GENOMIC DNA]</scope>
    <source>
        <strain evidence="2 3">L-15889</strain>
    </source>
</reference>
<feature type="compositionally biased region" description="Pro residues" evidence="1">
    <location>
        <begin position="248"/>
        <end position="257"/>
    </location>
</feature>
<keyword evidence="3" id="KW-1185">Reference proteome</keyword>
<proteinExistence type="predicted"/>
<feature type="compositionally biased region" description="Basic residues" evidence="1">
    <location>
        <begin position="259"/>
        <end position="270"/>
    </location>
</feature>
<evidence type="ECO:0000313" key="2">
    <source>
        <dbReference type="EMBL" id="KZT74480.1"/>
    </source>
</evidence>
<protein>
    <submittedName>
        <fullName evidence="2">Uncharacterized protein</fullName>
    </submittedName>
</protein>
<organism evidence="2 3">
    <name type="scientific">Daedalea quercina L-15889</name>
    <dbReference type="NCBI Taxonomy" id="1314783"/>
    <lineage>
        <taxon>Eukaryota</taxon>
        <taxon>Fungi</taxon>
        <taxon>Dikarya</taxon>
        <taxon>Basidiomycota</taxon>
        <taxon>Agaricomycotina</taxon>
        <taxon>Agaricomycetes</taxon>
        <taxon>Polyporales</taxon>
        <taxon>Fomitopsis</taxon>
    </lineage>
</organism>
<evidence type="ECO:0000256" key="1">
    <source>
        <dbReference type="SAM" id="MobiDB-lite"/>
    </source>
</evidence>
<gene>
    <name evidence="2" type="ORF">DAEQUDRAFT_194926</name>
</gene>
<dbReference type="AlphaFoldDB" id="A0A165U6W5"/>
<dbReference type="EMBL" id="KV429033">
    <property type="protein sequence ID" value="KZT74480.1"/>
    <property type="molecule type" value="Genomic_DNA"/>
</dbReference>
<evidence type="ECO:0000313" key="3">
    <source>
        <dbReference type="Proteomes" id="UP000076727"/>
    </source>
</evidence>